<evidence type="ECO:0000313" key="2">
    <source>
        <dbReference type="Proteomes" id="UP001367508"/>
    </source>
</evidence>
<dbReference type="Proteomes" id="UP001367508">
    <property type="component" value="Unassembled WGS sequence"/>
</dbReference>
<dbReference type="EMBL" id="JAYMYQ010000001">
    <property type="protein sequence ID" value="KAK7360318.1"/>
    <property type="molecule type" value="Genomic_DNA"/>
</dbReference>
<comment type="caution">
    <text evidence="1">The sequence shown here is derived from an EMBL/GenBank/DDBJ whole genome shotgun (WGS) entry which is preliminary data.</text>
</comment>
<accession>A0AAN9RB56</accession>
<protein>
    <submittedName>
        <fullName evidence="1">Uncharacterized protein</fullName>
    </submittedName>
</protein>
<name>A0AAN9RB56_CANGL</name>
<sequence>METEEDTYVIIGDDLVRKKGNHLEKREKLGLTCTPKGQFKLRTPPHEPTNALEKKHKITLNTLYDDVNELDFQMKGAN</sequence>
<reference evidence="1 2" key="1">
    <citation type="submission" date="2024-01" db="EMBL/GenBank/DDBJ databases">
        <title>The genomes of 5 underutilized Papilionoideae crops provide insights into root nodulation and disease resistanc.</title>
        <authorList>
            <person name="Jiang F."/>
        </authorList>
    </citation>
    <scope>NUCLEOTIDE SEQUENCE [LARGE SCALE GENOMIC DNA]</scope>
    <source>
        <strain evidence="1">LVBAO_FW01</strain>
        <tissue evidence="1">Leaves</tissue>
    </source>
</reference>
<dbReference type="AlphaFoldDB" id="A0AAN9RB56"/>
<keyword evidence="2" id="KW-1185">Reference proteome</keyword>
<proteinExistence type="predicted"/>
<organism evidence="1 2">
    <name type="scientific">Canavalia gladiata</name>
    <name type="common">Sword bean</name>
    <name type="synonym">Dolichos gladiatus</name>
    <dbReference type="NCBI Taxonomy" id="3824"/>
    <lineage>
        <taxon>Eukaryota</taxon>
        <taxon>Viridiplantae</taxon>
        <taxon>Streptophyta</taxon>
        <taxon>Embryophyta</taxon>
        <taxon>Tracheophyta</taxon>
        <taxon>Spermatophyta</taxon>
        <taxon>Magnoliopsida</taxon>
        <taxon>eudicotyledons</taxon>
        <taxon>Gunneridae</taxon>
        <taxon>Pentapetalae</taxon>
        <taxon>rosids</taxon>
        <taxon>fabids</taxon>
        <taxon>Fabales</taxon>
        <taxon>Fabaceae</taxon>
        <taxon>Papilionoideae</taxon>
        <taxon>50 kb inversion clade</taxon>
        <taxon>NPAAA clade</taxon>
        <taxon>indigoferoid/millettioid clade</taxon>
        <taxon>Phaseoleae</taxon>
        <taxon>Canavalia</taxon>
    </lineage>
</organism>
<evidence type="ECO:0000313" key="1">
    <source>
        <dbReference type="EMBL" id="KAK7360318.1"/>
    </source>
</evidence>
<gene>
    <name evidence="1" type="ORF">VNO77_02303</name>
</gene>